<dbReference type="AlphaFoldDB" id="A0A5B8G1Q7"/>
<gene>
    <name evidence="4" type="ORF">FDP22_15370</name>
</gene>
<name>A0A5B8G1Q7_9RHOB</name>
<organism evidence="4 5">
    <name type="scientific">Paroceanicella profunda</name>
    <dbReference type="NCBI Taxonomy" id="2579971"/>
    <lineage>
        <taxon>Bacteria</taxon>
        <taxon>Pseudomonadati</taxon>
        <taxon>Pseudomonadota</taxon>
        <taxon>Alphaproteobacteria</taxon>
        <taxon>Rhodobacterales</taxon>
        <taxon>Paracoccaceae</taxon>
        <taxon>Paroceanicella</taxon>
    </lineage>
</organism>
<dbReference type="Gene3D" id="3.40.50.2300">
    <property type="match status" value="1"/>
</dbReference>
<dbReference type="EMBL" id="CP040818">
    <property type="protein sequence ID" value="QDL93042.1"/>
    <property type="molecule type" value="Genomic_DNA"/>
</dbReference>
<dbReference type="SMART" id="SM00448">
    <property type="entry name" value="REC"/>
    <property type="match status" value="1"/>
</dbReference>
<dbReference type="InterPro" id="IPR050595">
    <property type="entry name" value="Bact_response_regulator"/>
</dbReference>
<comment type="caution">
    <text evidence="2">Lacks conserved residue(s) required for the propagation of feature annotation.</text>
</comment>
<dbReference type="PANTHER" id="PTHR44591:SF3">
    <property type="entry name" value="RESPONSE REGULATORY DOMAIN-CONTAINING PROTEIN"/>
    <property type="match status" value="1"/>
</dbReference>
<sequence>MNVLIVEHNADLGRIWARLLERCGFTVDLAVSQAEAVKLLRFTSYDVLVLQLVMPDGGAIAISDFATYRNPDVGIIAVSGERFFSDGSIFDIMPNVRSMLTTPFRPSDLEALVEHVMRTKLQEQPHRARA</sequence>
<dbReference type="RefSeq" id="WP_138574978.1">
    <property type="nucleotide sequence ID" value="NZ_CP040818.1"/>
</dbReference>
<proteinExistence type="predicted"/>
<dbReference type="Proteomes" id="UP000305888">
    <property type="component" value="Chromosome"/>
</dbReference>
<dbReference type="OrthoDB" id="7874292at2"/>
<feature type="domain" description="Response regulatory" evidence="3">
    <location>
        <begin position="2"/>
        <end position="117"/>
    </location>
</feature>
<dbReference type="SUPFAM" id="SSF52172">
    <property type="entry name" value="CheY-like"/>
    <property type="match status" value="1"/>
</dbReference>
<evidence type="ECO:0000256" key="1">
    <source>
        <dbReference type="ARBA" id="ARBA00022553"/>
    </source>
</evidence>
<dbReference type="GO" id="GO:0000160">
    <property type="term" value="P:phosphorelay signal transduction system"/>
    <property type="evidence" value="ECO:0007669"/>
    <property type="project" value="InterPro"/>
</dbReference>
<protein>
    <submittedName>
        <fullName evidence="4">Response regulator</fullName>
    </submittedName>
</protein>
<dbReference type="KEGG" id="ppru:FDP22_15370"/>
<accession>A0A5B8G1Q7</accession>
<dbReference type="PROSITE" id="PS50110">
    <property type="entry name" value="RESPONSE_REGULATORY"/>
    <property type="match status" value="1"/>
</dbReference>
<dbReference type="InterPro" id="IPR011006">
    <property type="entry name" value="CheY-like_superfamily"/>
</dbReference>
<evidence type="ECO:0000259" key="3">
    <source>
        <dbReference type="PROSITE" id="PS50110"/>
    </source>
</evidence>
<evidence type="ECO:0000313" key="4">
    <source>
        <dbReference type="EMBL" id="QDL93042.1"/>
    </source>
</evidence>
<dbReference type="PANTHER" id="PTHR44591">
    <property type="entry name" value="STRESS RESPONSE REGULATOR PROTEIN 1"/>
    <property type="match status" value="1"/>
</dbReference>
<keyword evidence="1" id="KW-0597">Phosphoprotein</keyword>
<evidence type="ECO:0000256" key="2">
    <source>
        <dbReference type="PROSITE-ProRule" id="PRU00169"/>
    </source>
</evidence>
<evidence type="ECO:0000313" key="5">
    <source>
        <dbReference type="Proteomes" id="UP000305888"/>
    </source>
</evidence>
<keyword evidence="5" id="KW-1185">Reference proteome</keyword>
<dbReference type="CDD" id="cd00156">
    <property type="entry name" value="REC"/>
    <property type="match status" value="1"/>
</dbReference>
<dbReference type="InterPro" id="IPR001789">
    <property type="entry name" value="Sig_transdc_resp-reg_receiver"/>
</dbReference>
<dbReference type="Pfam" id="PF00072">
    <property type="entry name" value="Response_reg"/>
    <property type="match status" value="1"/>
</dbReference>
<reference evidence="4 5" key="1">
    <citation type="submission" date="2019-06" db="EMBL/GenBank/DDBJ databases">
        <title>Genome sequence of Rhodobacteraceae bacterium D4M1.</title>
        <authorList>
            <person name="Cao J."/>
        </authorList>
    </citation>
    <scope>NUCLEOTIDE SEQUENCE [LARGE SCALE GENOMIC DNA]</scope>
    <source>
        <strain evidence="4 5">D4M1</strain>
    </source>
</reference>